<evidence type="ECO:0000256" key="5">
    <source>
        <dbReference type="ARBA" id="ARBA00022884"/>
    </source>
</evidence>
<keyword evidence="11" id="KW-1185">Reference proteome</keyword>
<keyword evidence="5" id="KW-0694">RNA-binding</keyword>
<dbReference type="Pfam" id="PF00270">
    <property type="entry name" value="DEAD"/>
    <property type="match status" value="1"/>
</dbReference>
<dbReference type="Proteomes" id="UP001056384">
    <property type="component" value="Chromosome 1"/>
</dbReference>
<dbReference type="GO" id="GO:0005829">
    <property type="term" value="C:cytosol"/>
    <property type="evidence" value="ECO:0007669"/>
    <property type="project" value="TreeGrafter"/>
</dbReference>
<evidence type="ECO:0000256" key="6">
    <source>
        <dbReference type="RuleBase" id="RU000492"/>
    </source>
</evidence>
<gene>
    <name evidence="10" type="ORF">Slin15195_G007140</name>
</gene>
<evidence type="ECO:0000256" key="1">
    <source>
        <dbReference type="ARBA" id="ARBA00022741"/>
    </source>
</evidence>
<evidence type="ECO:0000256" key="4">
    <source>
        <dbReference type="ARBA" id="ARBA00022840"/>
    </source>
</evidence>
<dbReference type="InterPro" id="IPR001650">
    <property type="entry name" value="Helicase_C-like"/>
</dbReference>
<evidence type="ECO:0000313" key="11">
    <source>
        <dbReference type="Proteomes" id="UP001056384"/>
    </source>
</evidence>
<dbReference type="GO" id="GO:0005524">
    <property type="term" value="F:ATP binding"/>
    <property type="evidence" value="ECO:0007669"/>
    <property type="project" value="UniProtKB-KW"/>
</dbReference>
<accession>A0A9Q9AJ47</accession>
<protein>
    <submittedName>
        <fullName evidence="10">ATP-dependent RNA helicase DEAD-box, Helicase superfamily 1/2, ATP-binding protein</fullName>
    </submittedName>
</protein>
<evidence type="ECO:0000259" key="8">
    <source>
        <dbReference type="SMART" id="SM00487"/>
    </source>
</evidence>
<dbReference type="SMART" id="SM00487">
    <property type="entry name" value="DEXDc"/>
    <property type="match status" value="1"/>
</dbReference>
<dbReference type="GO" id="GO:0003724">
    <property type="term" value="F:RNA helicase activity"/>
    <property type="evidence" value="ECO:0007669"/>
    <property type="project" value="TreeGrafter"/>
</dbReference>
<sequence>MDDFDAGDRPSKRRRLSHDSSVNSESEEVVSRPAVIHDDGLSRIKKKSTISKADSASLPKQVQDESALQTIQDSMDTNERTTFKDLGVLPWLIHSLQSLSITNPTRIQKSTIPQILAGRDCIGGSRTGSGKTIAFALPVLQQWSKEPSGIFGLILTPTRELALQIYEQIQAIGGNQGIKSVLVTGGAEMRKQAIELEKRPHIVIATPGRLADHVLNSGEDTIKGLRKVKFVVFDEADRLLQSGKGSMLGDVERCLDAVPSAAKRQTLLFTATVTPEVRALKETPRENGRPPPFVSEVDIDSLAIPPTLHQTYQLVNVLHKEKYLHILLGTPANVEKTTIIFANRTETANLLEYMLRALEHRVTALHSGLAHEDRVNNLARFRAKAARILVATDVASRGLDIPDVGLVINYDLPRNPDDYIHRVGRTARAGRRGVSISLVGQRDVELVKAIEARVGKNMVAYDEDKVSVETRVIKEALNVVGDKKREAMLAIEEGRDVKGKRKHGAVNALRASKKTRA</sequence>
<dbReference type="PANTHER" id="PTHR47959">
    <property type="entry name" value="ATP-DEPENDENT RNA HELICASE RHLE-RELATED"/>
    <property type="match status" value="1"/>
</dbReference>
<keyword evidence="1 6" id="KW-0547">Nucleotide-binding</keyword>
<proteinExistence type="inferred from homology"/>
<dbReference type="AlphaFoldDB" id="A0A9Q9AJ47"/>
<dbReference type="EMBL" id="CP099418">
    <property type="protein sequence ID" value="USW47395.1"/>
    <property type="molecule type" value="Genomic_DNA"/>
</dbReference>
<dbReference type="PROSITE" id="PS00039">
    <property type="entry name" value="DEAD_ATP_HELICASE"/>
    <property type="match status" value="1"/>
</dbReference>
<feature type="domain" description="Helicase C-terminal" evidence="9">
    <location>
        <begin position="349"/>
        <end position="430"/>
    </location>
</feature>
<evidence type="ECO:0000313" key="10">
    <source>
        <dbReference type="EMBL" id="USW47395.1"/>
    </source>
</evidence>
<feature type="compositionally biased region" description="Basic and acidic residues" evidence="7">
    <location>
        <begin position="1"/>
        <end position="10"/>
    </location>
</feature>
<dbReference type="InterPro" id="IPR000629">
    <property type="entry name" value="RNA-helicase_DEAD-box_CS"/>
</dbReference>
<dbReference type="GO" id="GO:0003723">
    <property type="term" value="F:RNA binding"/>
    <property type="evidence" value="ECO:0007669"/>
    <property type="project" value="UniProtKB-KW"/>
</dbReference>
<dbReference type="OrthoDB" id="10261904at2759"/>
<name>A0A9Q9AJ47_9PEZI</name>
<dbReference type="Gene3D" id="3.40.50.300">
    <property type="entry name" value="P-loop containing nucleotide triphosphate hydrolases"/>
    <property type="match status" value="2"/>
</dbReference>
<keyword evidence="4 6" id="KW-0067">ATP-binding</keyword>
<comment type="similarity">
    <text evidence="6">Belongs to the DEAD box helicase family.</text>
</comment>
<dbReference type="InterPro" id="IPR050079">
    <property type="entry name" value="DEAD_box_RNA_helicase"/>
</dbReference>
<reference evidence="10" key="1">
    <citation type="submission" date="2022-06" db="EMBL/GenBank/DDBJ databases">
        <title>Complete genome sequences of two strains of the flax pathogen Septoria linicola.</title>
        <authorList>
            <person name="Lapalu N."/>
            <person name="Simon A."/>
            <person name="Demenou B."/>
            <person name="Paumier D."/>
            <person name="Guillot M.-P."/>
            <person name="Gout L."/>
            <person name="Valade R."/>
        </authorList>
    </citation>
    <scope>NUCLEOTIDE SEQUENCE</scope>
    <source>
        <strain evidence="10">SE15195</strain>
    </source>
</reference>
<dbReference type="SMART" id="SM00490">
    <property type="entry name" value="HELICc"/>
    <property type="match status" value="1"/>
</dbReference>
<dbReference type="CDD" id="cd18787">
    <property type="entry name" value="SF2_C_DEAD"/>
    <property type="match status" value="1"/>
</dbReference>
<evidence type="ECO:0000256" key="7">
    <source>
        <dbReference type="SAM" id="MobiDB-lite"/>
    </source>
</evidence>
<dbReference type="PANTHER" id="PTHR47959:SF24">
    <property type="entry name" value="ATP-DEPENDENT RNA HELICASE"/>
    <property type="match status" value="1"/>
</dbReference>
<evidence type="ECO:0000256" key="2">
    <source>
        <dbReference type="ARBA" id="ARBA00022801"/>
    </source>
</evidence>
<dbReference type="InterPro" id="IPR014001">
    <property type="entry name" value="Helicase_ATP-bd"/>
</dbReference>
<organism evidence="10 11">
    <name type="scientific">Septoria linicola</name>
    <dbReference type="NCBI Taxonomy" id="215465"/>
    <lineage>
        <taxon>Eukaryota</taxon>
        <taxon>Fungi</taxon>
        <taxon>Dikarya</taxon>
        <taxon>Ascomycota</taxon>
        <taxon>Pezizomycotina</taxon>
        <taxon>Dothideomycetes</taxon>
        <taxon>Dothideomycetidae</taxon>
        <taxon>Mycosphaerellales</taxon>
        <taxon>Mycosphaerellaceae</taxon>
        <taxon>Septoria</taxon>
    </lineage>
</organism>
<keyword evidence="3 6" id="KW-0347">Helicase</keyword>
<evidence type="ECO:0000259" key="9">
    <source>
        <dbReference type="SMART" id="SM00490"/>
    </source>
</evidence>
<feature type="domain" description="Helicase ATP-binding" evidence="8">
    <location>
        <begin position="100"/>
        <end position="311"/>
    </location>
</feature>
<dbReference type="CDD" id="cd17955">
    <property type="entry name" value="DEADc_DDX49"/>
    <property type="match status" value="1"/>
</dbReference>
<feature type="region of interest" description="Disordered" evidence="7">
    <location>
        <begin position="1"/>
        <end position="34"/>
    </location>
</feature>
<evidence type="ECO:0000256" key="3">
    <source>
        <dbReference type="ARBA" id="ARBA00022806"/>
    </source>
</evidence>
<dbReference type="Pfam" id="PF00271">
    <property type="entry name" value="Helicase_C"/>
    <property type="match status" value="1"/>
</dbReference>
<keyword evidence="2 6" id="KW-0378">Hydrolase</keyword>
<dbReference type="SUPFAM" id="SSF52540">
    <property type="entry name" value="P-loop containing nucleoside triphosphate hydrolases"/>
    <property type="match status" value="1"/>
</dbReference>
<dbReference type="GO" id="GO:0016787">
    <property type="term" value="F:hydrolase activity"/>
    <property type="evidence" value="ECO:0007669"/>
    <property type="project" value="UniProtKB-KW"/>
</dbReference>
<dbReference type="InterPro" id="IPR011545">
    <property type="entry name" value="DEAD/DEAH_box_helicase_dom"/>
</dbReference>
<dbReference type="InterPro" id="IPR027417">
    <property type="entry name" value="P-loop_NTPase"/>
</dbReference>